<dbReference type="InParanoid" id="F4SDD3"/>
<evidence type="ECO:0000256" key="1">
    <source>
        <dbReference type="SAM" id="MobiDB-lite"/>
    </source>
</evidence>
<gene>
    <name evidence="3" type="ORF">MELLADRAFT_70056</name>
</gene>
<dbReference type="OrthoDB" id="10394410at2759"/>
<dbReference type="GeneID" id="18931407"/>
<evidence type="ECO:0000313" key="3">
    <source>
        <dbReference type="EMBL" id="EGF97341.1"/>
    </source>
</evidence>
<accession>F4SDD3</accession>
<feature type="signal peptide" evidence="2">
    <location>
        <begin position="1"/>
        <end position="21"/>
    </location>
</feature>
<keyword evidence="4" id="KW-1185">Reference proteome</keyword>
<evidence type="ECO:0000256" key="2">
    <source>
        <dbReference type="SAM" id="SignalP"/>
    </source>
</evidence>
<protein>
    <recommendedName>
        <fullName evidence="5">Secreted protein</fullName>
    </recommendedName>
</protein>
<evidence type="ECO:0000313" key="4">
    <source>
        <dbReference type="Proteomes" id="UP000001072"/>
    </source>
</evidence>
<name>F4SDD3_MELLP</name>
<dbReference type="AlphaFoldDB" id="F4SDD3"/>
<dbReference type="RefSeq" id="XP_007419387.1">
    <property type="nucleotide sequence ID" value="XM_007419325.1"/>
</dbReference>
<proteinExistence type="predicted"/>
<feature type="region of interest" description="Disordered" evidence="1">
    <location>
        <begin position="188"/>
        <end position="214"/>
    </location>
</feature>
<sequence length="575" mass="67397">MKYLHLVILLHVYHHIHLVIAQPFEVSSHSPKLGDDILPGVKKQQNLKTQTPKGLTLLKTVKEDNLKTSKVSRGSRDTLNQQGYDHSPIYQSTNQVASKIIQDDINTIDMRYPEREKDVSESFSNTQEIAFFGKRIKVNPIHTMKINHRLIETSKTNTLRISEVSEGNRNSQEKEGYNQSLVNQYTNQKRKEIHPDEPNTSHLSSEERSKEGSKIHSIVQEMTLFGKKIKANSFHKINIRNFATHKMNRLCMLYSRHLVEELTSSIISRFKKEKGLQYQSDLFEQYNTSLFAPFVYFVLLRDPRKAVWDCLLSTTTSIMVEFHKQESRLEEVCDTQKLYKFMLWHTEMMYHLTNPKLLDHFKKYQDILTQSSITEINKGRCPLSAILSMIASKLSFERLFGRSQGMSKVSASYLEAYWRKDYEYNYPVSGNSNSLQSSIKQDWDRMSQLILESCTLENSFDFFLVKEELNQETIRQDLSDMKDLNFFHGLKFWMKQHEKQKMKFSDPFCVTALFNFLQSRSPGIDLGLFWKAFQENERKRKSDCARTSDYYYSFRKFKLSKSKKSKLDGSQSQES</sequence>
<dbReference type="HOGENOM" id="CLU_034209_0_0_1"/>
<dbReference type="Proteomes" id="UP000001072">
    <property type="component" value="Unassembled WGS sequence"/>
</dbReference>
<dbReference type="EMBL" id="GL883249">
    <property type="protein sequence ID" value="EGF97341.1"/>
    <property type="molecule type" value="Genomic_DNA"/>
</dbReference>
<keyword evidence="2" id="KW-0732">Signal</keyword>
<dbReference type="VEuPathDB" id="FungiDB:MELLADRAFT_70056"/>
<feature type="compositionally biased region" description="Basic and acidic residues" evidence="1">
    <location>
        <begin position="189"/>
        <end position="214"/>
    </location>
</feature>
<evidence type="ECO:0008006" key="5">
    <source>
        <dbReference type="Google" id="ProtNLM"/>
    </source>
</evidence>
<reference evidence="4" key="1">
    <citation type="journal article" date="2011" name="Proc. Natl. Acad. Sci. U.S.A.">
        <title>Obligate biotrophy features unraveled by the genomic analysis of rust fungi.</title>
        <authorList>
            <person name="Duplessis S."/>
            <person name="Cuomo C.A."/>
            <person name="Lin Y.-C."/>
            <person name="Aerts A."/>
            <person name="Tisserant E."/>
            <person name="Veneault-Fourrey C."/>
            <person name="Joly D.L."/>
            <person name="Hacquard S."/>
            <person name="Amselem J."/>
            <person name="Cantarel B.L."/>
            <person name="Chiu R."/>
            <person name="Coutinho P.M."/>
            <person name="Feau N."/>
            <person name="Field M."/>
            <person name="Frey P."/>
            <person name="Gelhaye E."/>
            <person name="Goldberg J."/>
            <person name="Grabherr M.G."/>
            <person name="Kodira C.D."/>
            <person name="Kohler A."/>
            <person name="Kuees U."/>
            <person name="Lindquist E.A."/>
            <person name="Lucas S.M."/>
            <person name="Mago R."/>
            <person name="Mauceli E."/>
            <person name="Morin E."/>
            <person name="Murat C."/>
            <person name="Pangilinan J.L."/>
            <person name="Park R."/>
            <person name="Pearson M."/>
            <person name="Quesneville H."/>
            <person name="Rouhier N."/>
            <person name="Sakthikumar S."/>
            <person name="Salamov A.A."/>
            <person name="Schmutz J."/>
            <person name="Selles B."/>
            <person name="Shapiro H."/>
            <person name="Tanguay P."/>
            <person name="Tuskan G.A."/>
            <person name="Henrissat B."/>
            <person name="Van de Peer Y."/>
            <person name="Rouze P."/>
            <person name="Ellis J.G."/>
            <person name="Dodds P.N."/>
            <person name="Schein J.E."/>
            <person name="Zhong S."/>
            <person name="Hamelin R.C."/>
            <person name="Grigoriev I.V."/>
            <person name="Szabo L.J."/>
            <person name="Martin F."/>
        </authorList>
    </citation>
    <scope>NUCLEOTIDE SEQUENCE [LARGE SCALE GENOMIC DNA]</scope>
    <source>
        <strain evidence="4">98AG31 / pathotype 3-4-7</strain>
    </source>
</reference>
<feature type="chain" id="PRO_5003316038" description="Secreted protein" evidence="2">
    <location>
        <begin position="22"/>
        <end position="575"/>
    </location>
</feature>
<dbReference type="KEGG" id="mlr:MELLADRAFT_70056"/>
<organism evidence="4">
    <name type="scientific">Melampsora larici-populina (strain 98AG31 / pathotype 3-4-7)</name>
    <name type="common">Poplar leaf rust fungus</name>
    <dbReference type="NCBI Taxonomy" id="747676"/>
    <lineage>
        <taxon>Eukaryota</taxon>
        <taxon>Fungi</taxon>
        <taxon>Dikarya</taxon>
        <taxon>Basidiomycota</taxon>
        <taxon>Pucciniomycotina</taxon>
        <taxon>Pucciniomycetes</taxon>
        <taxon>Pucciniales</taxon>
        <taxon>Melampsoraceae</taxon>
        <taxon>Melampsora</taxon>
    </lineage>
</organism>